<keyword evidence="2 4" id="KW-0251">Elongation factor</keyword>
<dbReference type="PROSITE" id="PS00825">
    <property type="entry name" value="EF1BD_2"/>
    <property type="match status" value="1"/>
</dbReference>
<dbReference type="GO" id="GO:0005829">
    <property type="term" value="C:cytosol"/>
    <property type="evidence" value="ECO:0007669"/>
    <property type="project" value="TreeGrafter"/>
</dbReference>
<dbReference type="PANTHER" id="PTHR11595:SF26">
    <property type="entry name" value="ELONGATION FACTOR 1-DELTA"/>
    <property type="match status" value="1"/>
</dbReference>
<protein>
    <submittedName>
        <fullName evidence="6">Putative elongation factor-1 betadelta</fullName>
    </submittedName>
</protein>
<evidence type="ECO:0000259" key="5">
    <source>
        <dbReference type="SMART" id="SM00888"/>
    </source>
</evidence>
<organism evidence="6">
    <name type="scientific">Phlebotomus kandelakii</name>
    <dbReference type="NCBI Taxonomy" id="1109342"/>
    <lineage>
        <taxon>Eukaryota</taxon>
        <taxon>Metazoa</taxon>
        <taxon>Ecdysozoa</taxon>
        <taxon>Arthropoda</taxon>
        <taxon>Hexapoda</taxon>
        <taxon>Insecta</taxon>
        <taxon>Pterygota</taxon>
        <taxon>Neoptera</taxon>
        <taxon>Endopterygota</taxon>
        <taxon>Diptera</taxon>
        <taxon>Nematocera</taxon>
        <taxon>Psychodoidea</taxon>
        <taxon>Psychodidae</taxon>
        <taxon>Phlebotomus</taxon>
        <taxon>Larroussius</taxon>
    </lineage>
</organism>
<reference evidence="6" key="1">
    <citation type="submission" date="2019-10" db="EMBL/GenBank/DDBJ databases">
        <title>Short sand fly seasons in Tbilisi, Georgia, hinder development of host immunity to saliva of the visceral leishmaniasis vector Phlebotomus kandelakii.</title>
        <authorList>
            <person name="Oliveira F."/>
            <person name="Giorgobiani E."/>
            <person name="Guimaraes-Costa A.B."/>
            <person name="Abdeladhim M."/>
            <person name="Oristian J."/>
            <person name="Tskhvaradze L."/>
            <person name="Tsertsvadze N."/>
            <person name="Zakalashvili M."/>
            <person name="Valenzuela J.G."/>
            <person name="Kamhawi S."/>
        </authorList>
    </citation>
    <scope>NUCLEOTIDE SEQUENCE</scope>
    <source>
        <strain evidence="6">Wild-capture in Tbilisi</strain>
        <tissue evidence="6">Salivary glands</tissue>
    </source>
</reference>
<sequence length="257" mass="28114">MSCALSAERVWLDKAQYSDAEKKFYESTAKGGSTGISLVSEIAKARQHIKKSLERMDGIAALASTPGNELFERLNSLESENKRLHSVVTGMEKLVVSLQERVSALEMGAPAKAVAPAAKAPAPAPKVEDEDDGVDLFASESEEDEAANEVKEARLAEYNARKSKKPALIAKSNIILDIKPWDDETDMKAMETLVRQIEMEGLLWGASKLVPLAYGIHKLQVSCVVEDEKVSVDLLTEEIEKIEDLVQSVDIAAFNKI</sequence>
<comment type="similarity">
    <text evidence="1 4">Belongs to the EF-1-beta/EF-1-delta family.</text>
</comment>
<dbReference type="GO" id="GO:0003746">
    <property type="term" value="F:translation elongation factor activity"/>
    <property type="evidence" value="ECO:0007669"/>
    <property type="project" value="UniProtKB-KW"/>
</dbReference>
<dbReference type="SUPFAM" id="SSF54984">
    <property type="entry name" value="eEF-1beta-like"/>
    <property type="match status" value="1"/>
</dbReference>
<evidence type="ECO:0000313" key="6">
    <source>
        <dbReference type="EMBL" id="NBJ59198.1"/>
    </source>
</evidence>
<dbReference type="InterPro" id="IPR001326">
    <property type="entry name" value="Transl_elong_EF1B_B/D_CS"/>
</dbReference>
<dbReference type="CDD" id="cd00292">
    <property type="entry name" value="EF1B"/>
    <property type="match status" value="1"/>
</dbReference>
<evidence type="ECO:0000256" key="2">
    <source>
        <dbReference type="ARBA" id="ARBA00022768"/>
    </source>
</evidence>
<name>A0A6B2EB09_9DIPT</name>
<evidence type="ECO:0000256" key="4">
    <source>
        <dbReference type="RuleBase" id="RU003791"/>
    </source>
</evidence>
<dbReference type="InterPro" id="IPR014038">
    <property type="entry name" value="EF1B_bsu/dsu_GNE"/>
</dbReference>
<dbReference type="PANTHER" id="PTHR11595">
    <property type="entry name" value="EF-HAND AND COILED-COIL DOMAIN-CONTAINING FAMILY MEMBER"/>
    <property type="match status" value="1"/>
</dbReference>
<dbReference type="InterPro" id="IPR018940">
    <property type="entry name" value="EF-1_beta_acid_region_euk"/>
</dbReference>
<dbReference type="Pfam" id="PF00736">
    <property type="entry name" value="EF1_GNE"/>
    <property type="match status" value="1"/>
</dbReference>
<dbReference type="FunFam" id="3.30.70.60:FF:000001">
    <property type="entry name" value="Elongation factor 1-beta 1 like"/>
    <property type="match status" value="1"/>
</dbReference>
<dbReference type="InterPro" id="IPR014717">
    <property type="entry name" value="Transl_elong_EF1B/ribsomal_bS6"/>
</dbReference>
<dbReference type="Pfam" id="PF10587">
    <property type="entry name" value="EF-1_beta_acid"/>
    <property type="match status" value="1"/>
</dbReference>
<feature type="domain" description="Translation elongation factor EF1B beta/delta subunit guanine nucleotide exchange" evidence="5">
    <location>
        <begin position="171"/>
        <end position="257"/>
    </location>
</feature>
<dbReference type="AlphaFoldDB" id="A0A6B2EB09"/>
<evidence type="ECO:0000256" key="3">
    <source>
        <dbReference type="ARBA" id="ARBA00022917"/>
    </source>
</evidence>
<dbReference type="EMBL" id="GIFK01001495">
    <property type="protein sequence ID" value="NBJ59198.1"/>
    <property type="molecule type" value="Transcribed_RNA"/>
</dbReference>
<accession>A0A6B2EB09</accession>
<keyword evidence="3 4" id="KW-0648">Protein biosynthesis</keyword>
<dbReference type="SMART" id="SM00888">
    <property type="entry name" value="EF1_GNE"/>
    <property type="match status" value="1"/>
</dbReference>
<proteinExistence type="inferred from homology"/>
<dbReference type="Gene3D" id="3.30.70.60">
    <property type="match status" value="1"/>
</dbReference>
<dbReference type="GO" id="GO:0005085">
    <property type="term" value="F:guanyl-nucleotide exchange factor activity"/>
    <property type="evidence" value="ECO:0007669"/>
    <property type="project" value="TreeGrafter"/>
</dbReference>
<evidence type="ECO:0000256" key="1">
    <source>
        <dbReference type="ARBA" id="ARBA00007411"/>
    </source>
</evidence>
<dbReference type="InterPro" id="IPR049720">
    <property type="entry name" value="EF1B_bsu/dsu"/>
</dbReference>
<dbReference type="InterPro" id="IPR036219">
    <property type="entry name" value="eEF-1beta-like_sf"/>
</dbReference>
<dbReference type="GO" id="GO:0005853">
    <property type="term" value="C:eukaryotic translation elongation factor 1 complex"/>
    <property type="evidence" value="ECO:0007669"/>
    <property type="project" value="InterPro"/>
</dbReference>